<feature type="region of interest" description="Disordered" evidence="2">
    <location>
        <begin position="164"/>
        <end position="218"/>
    </location>
</feature>
<proteinExistence type="predicted"/>
<evidence type="ECO:0008006" key="5">
    <source>
        <dbReference type="Google" id="ProtNLM"/>
    </source>
</evidence>
<keyword evidence="1" id="KW-0175">Coiled coil</keyword>
<dbReference type="RefSeq" id="WP_195132402.1">
    <property type="nucleotide sequence ID" value="NZ_JADLQX010000024.1"/>
</dbReference>
<gene>
    <name evidence="3" type="ORF">IU459_27055</name>
</gene>
<feature type="region of interest" description="Disordered" evidence="2">
    <location>
        <begin position="14"/>
        <end position="80"/>
    </location>
</feature>
<evidence type="ECO:0000313" key="3">
    <source>
        <dbReference type="EMBL" id="MBF6301175.1"/>
    </source>
</evidence>
<protein>
    <recommendedName>
        <fullName evidence="5">Scaffolding protein</fullName>
    </recommendedName>
</protein>
<comment type="caution">
    <text evidence="3">The sequence shown here is derived from an EMBL/GenBank/DDBJ whole genome shotgun (WGS) entry which is preliminary data.</text>
</comment>
<dbReference type="Proteomes" id="UP000702209">
    <property type="component" value="Unassembled WGS sequence"/>
</dbReference>
<keyword evidence="4" id="KW-1185">Reference proteome</keyword>
<feature type="compositionally biased region" description="Basic and acidic residues" evidence="2">
    <location>
        <begin position="70"/>
        <end position="80"/>
    </location>
</feature>
<dbReference type="EMBL" id="JADLQX010000024">
    <property type="protein sequence ID" value="MBF6301175.1"/>
    <property type="molecule type" value="Genomic_DNA"/>
</dbReference>
<reference evidence="3 4" key="1">
    <citation type="submission" date="2020-10" db="EMBL/GenBank/DDBJ databases">
        <title>Identification of Nocardia species via Next-generation sequencing and recognition of intraspecies genetic diversity.</title>
        <authorList>
            <person name="Li P."/>
            <person name="Li P."/>
            <person name="Lu B."/>
        </authorList>
    </citation>
    <scope>NUCLEOTIDE SEQUENCE [LARGE SCALE GENOMIC DNA]</scope>
    <source>
        <strain evidence="3 4">BJ06-0157</strain>
    </source>
</reference>
<feature type="compositionally biased region" description="Low complexity" evidence="2">
    <location>
        <begin position="46"/>
        <end position="56"/>
    </location>
</feature>
<feature type="compositionally biased region" description="Pro residues" evidence="2">
    <location>
        <begin position="195"/>
        <end position="204"/>
    </location>
</feature>
<accession>A0ABS0CYE8</accession>
<sequence length="218" mass="22619">MSDNPITQPAIPIVVGSAGAGGGGISSFPLAAPTPAAPPASPAPAPAASASTEPAAPANPAPPEPAAPKTPEEYEAVIKDLRKENAGWRTRLREAEPIIEAHNQAQEAAKTDIQRANDQAAQLKTDLDARTNELNVLRAAHKHGVLEEDFDLLGSGTPEELDARAARIAARYPSSAAPTPPPSDRPVEGLRPGASPTPPAPPDTSYPASWRPRDSERS</sequence>
<evidence type="ECO:0000256" key="1">
    <source>
        <dbReference type="SAM" id="Coils"/>
    </source>
</evidence>
<evidence type="ECO:0000313" key="4">
    <source>
        <dbReference type="Proteomes" id="UP000702209"/>
    </source>
</evidence>
<feature type="coiled-coil region" evidence="1">
    <location>
        <begin position="99"/>
        <end position="133"/>
    </location>
</feature>
<evidence type="ECO:0000256" key="2">
    <source>
        <dbReference type="SAM" id="MobiDB-lite"/>
    </source>
</evidence>
<name>A0ABS0CYE8_9NOCA</name>
<organism evidence="3 4">
    <name type="scientific">Nocardia amamiensis</name>
    <dbReference type="NCBI Taxonomy" id="404578"/>
    <lineage>
        <taxon>Bacteria</taxon>
        <taxon>Bacillati</taxon>
        <taxon>Actinomycetota</taxon>
        <taxon>Actinomycetes</taxon>
        <taxon>Mycobacteriales</taxon>
        <taxon>Nocardiaceae</taxon>
        <taxon>Nocardia</taxon>
    </lineage>
</organism>
<feature type="compositionally biased region" description="Pro residues" evidence="2">
    <location>
        <begin position="35"/>
        <end position="45"/>
    </location>
</feature>
<feature type="compositionally biased region" description="Pro residues" evidence="2">
    <location>
        <begin position="57"/>
        <end position="68"/>
    </location>
</feature>